<dbReference type="Gene3D" id="3.30.470.20">
    <property type="entry name" value="ATP-grasp fold, B domain"/>
    <property type="match status" value="1"/>
</dbReference>
<evidence type="ECO:0000256" key="13">
    <source>
        <dbReference type="ARBA" id="ARBA00075553"/>
    </source>
</evidence>
<dbReference type="FunFam" id="3.40.50.11950:FF:000002">
    <property type="entry name" value="Inositol hexakisphosphate and diphosphoinositol-pentakisphosphate kinase"/>
    <property type="match status" value="1"/>
</dbReference>
<feature type="region of interest" description="Disordered" evidence="14">
    <location>
        <begin position="1757"/>
        <end position="1802"/>
    </location>
</feature>
<accession>A0AAJ7S8P0</accession>
<dbReference type="GO" id="GO:0005524">
    <property type="term" value="F:ATP binding"/>
    <property type="evidence" value="ECO:0007669"/>
    <property type="project" value="UniProtKB-KW"/>
</dbReference>
<evidence type="ECO:0000259" key="15">
    <source>
        <dbReference type="Pfam" id="PF18086"/>
    </source>
</evidence>
<dbReference type="InterPro" id="IPR000560">
    <property type="entry name" value="His_Pase_clade-2"/>
</dbReference>
<feature type="compositionally biased region" description="Basic and acidic residues" evidence="14">
    <location>
        <begin position="1970"/>
        <end position="1979"/>
    </location>
</feature>
<dbReference type="Pfam" id="PF00328">
    <property type="entry name" value="His_Phos_2"/>
    <property type="match status" value="1"/>
</dbReference>
<evidence type="ECO:0000256" key="3">
    <source>
        <dbReference type="ARBA" id="ARBA00012893"/>
    </source>
</evidence>
<name>A0AAJ7S8P0_9HYME</name>
<dbReference type="Proteomes" id="UP000694925">
    <property type="component" value="Unplaced"/>
</dbReference>
<dbReference type="Gene3D" id="3.40.50.1240">
    <property type="entry name" value="Phosphoglycerate mutase-like"/>
    <property type="match status" value="1"/>
</dbReference>
<evidence type="ECO:0000313" key="17">
    <source>
        <dbReference type="RefSeq" id="XP_026673377.1"/>
    </source>
</evidence>
<protein>
    <recommendedName>
        <fullName evidence="12">Inositol hexakisphosphate and diphosphoinositol-pentakisphosphate kinase</fullName>
        <ecNumber evidence="3">2.7.4.24</ecNumber>
    </recommendedName>
    <alternativeName>
        <fullName evidence="13">InsP6 and PP-IP5 kinase</fullName>
    </alternativeName>
</protein>
<keyword evidence="16" id="KW-1185">Reference proteome</keyword>
<evidence type="ECO:0000256" key="8">
    <source>
        <dbReference type="ARBA" id="ARBA00022840"/>
    </source>
</evidence>
<comment type="subcellular location">
    <subcellularLocation>
        <location evidence="1">Cytoplasm</location>
        <location evidence="1">Cytosol</location>
    </subcellularLocation>
</comment>
<comment type="catalytic activity">
    <reaction evidence="9">
        <text>5-diphospho-1D-myo-inositol 1,2,3,4,6-pentakisphosphate + ATP + H(+) = 1,5-bis(diphospho)-1D-myo-inositol 2,3,4,6-tetrakisphosphate + ADP</text>
        <dbReference type="Rhea" id="RHEA:10276"/>
        <dbReference type="ChEBI" id="CHEBI:15378"/>
        <dbReference type="ChEBI" id="CHEBI:30616"/>
        <dbReference type="ChEBI" id="CHEBI:58628"/>
        <dbReference type="ChEBI" id="CHEBI:77983"/>
        <dbReference type="ChEBI" id="CHEBI:456216"/>
        <dbReference type="EC" id="2.7.4.24"/>
    </reaction>
    <physiologicalReaction direction="left-to-right" evidence="9">
        <dbReference type="Rhea" id="RHEA:10277"/>
    </physiologicalReaction>
</comment>
<dbReference type="GO" id="GO:0032958">
    <property type="term" value="P:inositol phosphate biosynthetic process"/>
    <property type="evidence" value="ECO:0007669"/>
    <property type="project" value="TreeGrafter"/>
</dbReference>
<dbReference type="GO" id="GO:0005829">
    <property type="term" value="C:cytosol"/>
    <property type="evidence" value="ECO:0007669"/>
    <property type="project" value="UniProtKB-SubCell"/>
</dbReference>
<keyword evidence="6" id="KW-0547">Nucleotide-binding</keyword>
<feature type="compositionally biased region" description="Basic and acidic residues" evidence="14">
    <location>
        <begin position="1090"/>
        <end position="1119"/>
    </location>
</feature>
<sequence>MSYTELEHGYQGLRNASRPIFYVGDLNTVQPNLVGPVASSIYRSSKRAIVHTTYWAELSDGCSNDDGCMGGSDLEGEGKQVLVGVCAMAKKSQSKPMKEILTRLEEFEYIKIVVFPEEVILKESVEDWPVVDCLISFHSKGFPLDKAISYANLRNPFIINNLPMQYDIQDRRRVYAILESEGIEIPRYAVLDRDSSDPKHHELVESEDHVEVNGVTFNKPFVEKPVSAEDHNIYIYYPTSAGGGSQRLFRKIGSRSSVYSPESRVRKTGSYIYEDFMPTDGTDVKVYTVGPDYAHAEARKSPALDGKVERDSEGKEIRYPVILSNAEKLISRKVCLAFKQTVCGFDLLRANGQSFVCDVNGFSFVKNSNKYYDDCAKILGNMILRELAPTLHIPWSVPFQLDDPPIVPTTFGKMMELRCVVAVIRHGDRTPKQKMKVEVRHPKFFEIFAKYDGYKHGHIKLKRPKQLQEILDTARSLLAEIQHRAAGPELEEKQGKLEQLKSVLEMYGHFSGINRKVQMKYQPRGRPRGSSSDDDRLGEPSLVLILKWGGELTPAGRIQAEELGRIFRCMYPGGQGRHLSEEDSEMLPNHGDYAGAQGLGLLRLHSTFRHDLKIYASDEGRVQMTAAAFAKGLLALEGELTPILVQMVKSANTNGLLDNDCDSSKYQNMVKTRLHELLQQDRDFTPEDREQINPGNALSINAALDFVKNPVRCCQHVHTLIQKLMDIVRTKKDDPKTKDAILYHGETWELMGRRWGKIEKDFCQKNKRFDISKIPDIYDCIKYDLQHNNHTLQFEHAEELYIYSKYLADIVIPQEYGLTVQEKLTIGQGICTPLLKKIKADLQRNIEESEETVNRLNPRYSHGVSSPGRHVRTRLYFTSESHVHSLLTVLRYGGLLDVIKDEQWRRAMEYVSMVSELNYMSQIVVMLYEDPTKDPSSEERFHVELHFSPGVNCCVQKNLPPGPGFRPHSRNESSHNVGESGGSAQDTISQCSTRIEEEDVELGILEDDFMTPLKADTSPPPVETDVADGTMDSPMNSRAVDMMDLDPNMMDEPFDSGFLQSSAPIPISARTVAGHEAARLGSQLAASQRQRRDTERGNSVEPRARSYDHQRQDKSEKAADKLQYQSLDAVNKEEKHGTEQCYVERSGLSSLSVPITGLSHSYSSPEFPVPTVDTPTYSTPLVTLHTSPLVSPSNRATFGFDATSLTFPVPTIRSSFLDTDLVPIVADPPSQSKKYGRSHSELTLPGIEHSGELTDSARPPPSDPNWPKHSLSSLSLHESIPVPAAVRPLFLDDLDTQGSKRYTRSRSETVLRGIDDPTALTKRYPFSLPLSLRFNPEKRSRSLSPYLAKCLCYNCNVSELILRSRELPPVERSNFDVYFARSLSHKFFNCSCYSSPRFESPRRFVIPSSLACVGNRLPEEQSDLVHYPDSNSRSVSFDRSELSVDKGNFMRRSFSGGNVIEGIAKCSLDKKTSCPCLRSYSWLDSVSSNASSNGISRMCRRWSCPNVNLLRWDGSLVDAPDRSVTLIHTHDNNDDHVNITTAATPDNYHHHRNKYNNHRSKCPCAPFSRLQPQRSFSSPDTRPSIIQPDPTCTARRHRHSISGQMSYFKLLGYNINKKLTGSANSLFSTAVISGSSSAPNLKDMVPPHASAVAAIEGFGGVPPIRPLETLHNALSLRQLDAFLDIMTSVPLFRTPASSPPKYPSPGGSTHESVNQNLNIRGIGPEYNASDLEAVRYREKLSKPCLYISPTPIQYKPPIDGESCDIRNQLSPTSPNSTGWSSEPQSFLSSEPSSPAPTSTGECSMSISLISNDGAQLFNTPKFPTTPCLDVDFNEFCINMDQEHREGRGSVSYTDYYSNEDGQIRKFDMGFNSNLQKIMCTDDLPADNMDDDEDHTITLKQTEEQKKQDVKEIFEQKENPCSKSSGSYKKIGRFLVESMDISDEDVRIKELDSANKAKSNPQRTETPNTEKFLRNREQGKKKNFSRSQSVSMPKTPMQKADMNYSYRCTTKLSSLSNMSDKDLEDWKQSMVESTDVTSKETTSEQPILTVASSMTSSSSVTIGFNVQEESKEESDP</sequence>
<feature type="domain" description="VIP1 N-terminal" evidence="15">
    <location>
        <begin position="81"/>
        <end position="170"/>
    </location>
</feature>
<gene>
    <name evidence="17" type="primary">LOC108629744</name>
</gene>
<evidence type="ECO:0000256" key="12">
    <source>
        <dbReference type="ARBA" id="ARBA00071668"/>
    </source>
</evidence>
<feature type="compositionally biased region" description="Polar residues" evidence="14">
    <location>
        <begin position="974"/>
        <end position="991"/>
    </location>
</feature>
<dbReference type="KEGG" id="ccal:108629744"/>
<comment type="similarity">
    <text evidence="2">Belongs to the histidine acid phosphatase family. VIP1 subfamily.</text>
</comment>
<evidence type="ECO:0000256" key="1">
    <source>
        <dbReference type="ARBA" id="ARBA00004514"/>
    </source>
</evidence>
<feature type="region of interest" description="Disordered" evidence="14">
    <location>
        <begin position="961"/>
        <end position="991"/>
    </location>
</feature>
<feature type="region of interest" description="Disordered" evidence="14">
    <location>
        <begin position="1011"/>
        <end position="1034"/>
    </location>
</feature>
<feature type="compositionally biased region" description="Low complexity" evidence="14">
    <location>
        <begin position="1788"/>
        <end position="1799"/>
    </location>
</feature>
<keyword evidence="8" id="KW-0067">ATP-binding</keyword>
<dbReference type="SUPFAM" id="SSF53254">
    <property type="entry name" value="Phosphoglycerate mutase-like"/>
    <property type="match status" value="1"/>
</dbReference>
<dbReference type="GO" id="GO:0016791">
    <property type="term" value="F:phosphatase activity"/>
    <property type="evidence" value="ECO:0007669"/>
    <property type="project" value="UniProtKB-ARBA"/>
</dbReference>
<feature type="region of interest" description="Disordered" evidence="14">
    <location>
        <begin position="2025"/>
        <end position="2075"/>
    </location>
</feature>
<dbReference type="PANTHER" id="PTHR12750">
    <property type="entry name" value="DIPHOSPHOINOSITOL PENTAKISPHOSPHATE KINASE"/>
    <property type="match status" value="1"/>
</dbReference>
<evidence type="ECO:0000256" key="2">
    <source>
        <dbReference type="ARBA" id="ARBA00005609"/>
    </source>
</evidence>
<feature type="region of interest" description="Disordered" evidence="14">
    <location>
        <begin position="1951"/>
        <end position="1997"/>
    </location>
</feature>
<dbReference type="PROSITE" id="PS00616">
    <property type="entry name" value="HIS_ACID_PHOSPHAT_1"/>
    <property type="match status" value="1"/>
</dbReference>
<dbReference type="InterPro" id="IPR037446">
    <property type="entry name" value="His_Pase_VIP1"/>
</dbReference>
<dbReference type="RefSeq" id="XP_026673377.1">
    <property type="nucleotide sequence ID" value="XM_026817576.1"/>
</dbReference>
<reference evidence="17" key="1">
    <citation type="submission" date="2025-08" db="UniProtKB">
        <authorList>
            <consortium name="RefSeq"/>
        </authorList>
    </citation>
    <scope>IDENTIFICATION</scope>
    <source>
        <tissue evidence="17">Whole body</tissue>
    </source>
</reference>
<keyword evidence="5" id="KW-0808">Transferase</keyword>
<keyword evidence="7 17" id="KW-0418">Kinase</keyword>
<dbReference type="InterPro" id="IPR040557">
    <property type="entry name" value="VIP1_N"/>
</dbReference>
<evidence type="ECO:0000256" key="4">
    <source>
        <dbReference type="ARBA" id="ARBA00022490"/>
    </source>
</evidence>
<dbReference type="FunFam" id="3.30.470.20:FF:000003">
    <property type="entry name" value="Inositol hexakisphosphate and diphosphoinositol-pentakisphosphate kinase"/>
    <property type="match status" value="1"/>
</dbReference>
<organism evidence="16 17">
    <name type="scientific">Ceratina calcarata</name>
    <dbReference type="NCBI Taxonomy" id="156304"/>
    <lineage>
        <taxon>Eukaryota</taxon>
        <taxon>Metazoa</taxon>
        <taxon>Ecdysozoa</taxon>
        <taxon>Arthropoda</taxon>
        <taxon>Hexapoda</taxon>
        <taxon>Insecta</taxon>
        <taxon>Pterygota</taxon>
        <taxon>Neoptera</taxon>
        <taxon>Endopterygota</taxon>
        <taxon>Hymenoptera</taxon>
        <taxon>Apocrita</taxon>
        <taxon>Aculeata</taxon>
        <taxon>Apoidea</taxon>
        <taxon>Anthophila</taxon>
        <taxon>Apidae</taxon>
        <taxon>Ceratina</taxon>
        <taxon>Zadontomerus</taxon>
    </lineage>
</organism>
<dbReference type="GeneID" id="108629744"/>
<dbReference type="CDD" id="cd07061">
    <property type="entry name" value="HP_HAP_like"/>
    <property type="match status" value="1"/>
</dbReference>
<proteinExistence type="inferred from homology"/>
<evidence type="ECO:0000256" key="6">
    <source>
        <dbReference type="ARBA" id="ARBA00022741"/>
    </source>
</evidence>
<comment type="function">
    <text evidence="11">Bifunctional inositol kinase that acts in concert with the IP6K kinases to synthesize the diphosphate group-containing inositol pyrophosphates diphosphoinositol pentakisphosphate, PP-InsP5, and bis-diphosphoinositol tetrakisphosphate, (PP)2-InsP4. PP-InsP5 and (PP)2-InsP4, also respectively called InsP7 and InsP8, may regulate a variety of cellular processes, including apoptosis, vesicle trafficking, cytoskeletal dynamics, and exocytosis. Phosphorylates inositol hexakisphosphate (InsP6) at position 1 to produce PP-InsP5 which is in turn phosphorylated by IP6Ks to produce (PP)2-InsP4. Alternatively, phosphorylates PP-InsP5 at position 1, produced by IP6Ks from InsP6, to produce (PP)2-InsP4.</text>
</comment>
<keyword evidence="4" id="KW-0963">Cytoplasm</keyword>
<evidence type="ECO:0000256" key="10">
    <source>
        <dbReference type="ARBA" id="ARBA00034629"/>
    </source>
</evidence>
<dbReference type="EC" id="2.7.4.24" evidence="3"/>
<evidence type="ECO:0000313" key="16">
    <source>
        <dbReference type="Proteomes" id="UP000694925"/>
    </source>
</evidence>
<evidence type="ECO:0000256" key="5">
    <source>
        <dbReference type="ARBA" id="ARBA00022679"/>
    </source>
</evidence>
<feature type="compositionally biased region" description="Polar residues" evidence="14">
    <location>
        <begin position="1955"/>
        <end position="1968"/>
    </location>
</feature>
<dbReference type="InterPro" id="IPR033379">
    <property type="entry name" value="Acid_Pase_AS"/>
</dbReference>
<dbReference type="InterPro" id="IPR029033">
    <property type="entry name" value="His_PPase_superfam"/>
</dbReference>
<dbReference type="GO" id="GO:0006020">
    <property type="term" value="P:inositol metabolic process"/>
    <property type="evidence" value="ECO:0007669"/>
    <property type="project" value="TreeGrafter"/>
</dbReference>
<feature type="region of interest" description="Disordered" evidence="14">
    <location>
        <begin position="1249"/>
        <end position="1270"/>
    </location>
</feature>
<evidence type="ECO:0000256" key="7">
    <source>
        <dbReference type="ARBA" id="ARBA00022777"/>
    </source>
</evidence>
<dbReference type="Gene3D" id="3.40.50.11950">
    <property type="match status" value="1"/>
</dbReference>
<dbReference type="FunFam" id="3.40.50.11950:FF:000003">
    <property type="entry name" value="Inositol hexakisphosphate and diphosphoinositol-pentakisphosphate kinase"/>
    <property type="match status" value="1"/>
</dbReference>
<dbReference type="PANTHER" id="PTHR12750:SF9">
    <property type="entry name" value="INOSITOL HEXAKISPHOSPHATE AND DIPHOSPHOINOSITOL-PENTAKISPHOSPHATE KINASE"/>
    <property type="match status" value="1"/>
</dbReference>
<feature type="region of interest" description="Disordered" evidence="14">
    <location>
        <begin position="1081"/>
        <end position="1119"/>
    </location>
</feature>
<dbReference type="Pfam" id="PF18086">
    <property type="entry name" value="PPIP5K2_N"/>
    <property type="match status" value="1"/>
</dbReference>
<comment type="catalytic activity">
    <reaction evidence="10">
        <text>1D-myo-inositol hexakisphosphate + ATP = 1-diphospho-1D-myo-inositol 2,3,4,5,6-pentakisphosphate + ADP</text>
        <dbReference type="Rhea" id="RHEA:37459"/>
        <dbReference type="ChEBI" id="CHEBI:30616"/>
        <dbReference type="ChEBI" id="CHEBI:58130"/>
        <dbReference type="ChEBI" id="CHEBI:74946"/>
        <dbReference type="ChEBI" id="CHEBI:456216"/>
        <dbReference type="EC" id="2.7.4.24"/>
    </reaction>
    <physiologicalReaction direction="left-to-right" evidence="10">
        <dbReference type="Rhea" id="RHEA:37460"/>
    </physiologicalReaction>
</comment>
<evidence type="ECO:0000256" key="14">
    <source>
        <dbReference type="SAM" id="MobiDB-lite"/>
    </source>
</evidence>
<evidence type="ECO:0000256" key="9">
    <source>
        <dbReference type="ARBA" id="ARBA00033696"/>
    </source>
</evidence>
<dbReference type="GO" id="GO:0000828">
    <property type="term" value="F:inositol hexakisphosphate kinase activity"/>
    <property type="evidence" value="ECO:0007669"/>
    <property type="project" value="TreeGrafter"/>
</dbReference>
<evidence type="ECO:0000256" key="11">
    <source>
        <dbReference type="ARBA" id="ARBA00055071"/>
    </source>
</evidence>
<dbReference type="GO" id="GO:0033857">
    <property type="term" value="F:5-diphosphoinositol pentakisphosphate 1-kinase activity"/>
    <property type="evidence" value="ECO:0007669"/>
    <property type="project" value="TreeGrafter"/>
</dbReference>
<feature type="compositionally biased region" description="Polar residues" evidence="14">
    <location>
        <begin position="1765"/>
        <end position="1787"/>
    </location>
</feature>